<dbReference type="OMA" id="WPNTGPW"/>
<sequence length="327" mass="37675">MSAEEVRKERASLQTSFRNIETSFANFKAASKTMFTAQDDCVKSIGAQKKAIGELLDMAKRKPAGLTDQERTELERETAEQKSQLSRMEVSFPQKKSVLLGLVLGDVNMTLPKMGDRFKYKEDYEKFKARMTMITVLISLLNLTLLPFRFVEALLHCLIVWFYCTATLREHILIANGSRIRNWYLWHHYISVVLTAMLLIWPDGFAYQAFRTQFHIFTIYVGVLQFIQFRYQTSRLYMLRALGKTDAMEVTAEMSSRGLTYLVVMLMIGHGFQVYNAYTLYEITMDPRCLEWHPSALAVIFIVLASGNFITLMRTLVHKAKKHPASA</sequence>
<feature type="transmembrane region" description="Helical" evidence="6">
    <location>
        <begin position="295"/>
        <end position="317"/>
    </location>
</feature>
<dbReference type="PhylomeDB" id="A0A0D2WK05"/>
<evidence type="ECO:0000256" key="5">
    <source>
        <dbReference type="ARBA" id="ARBA00023136"/>
    </source>
</evidence>
<dbReference type="PANTHER" id="PTHR21433:SF0">
    <property type="entry name" value="TRANSMEMBRANE PROTEIN 120 HOMOLOG"/>
    <property type="match status" value="1"/>
</dbReference>
<gene>
    <name evidence="7" type="ORF">CAOG_001800</name>
</gene>
<dbReference type="InParanoid" id="A0A0D2WK05"/>
<organism evidence="7 8">
    <name type="scientific">Capsaspora owczarzaki (strain ATCC 30864)</name>
    <dbReference type="NCBI Taxonomy" id="595528"/>
    <lineage>
        <taxon>Eukaryota</taxon>
        <taxon>Filasterea</taxon>
        <taxon>Capsaspora</taxon>
    </lineage>
</organism>
<evidence type="ECO:0000313" key="7">
    <source>
        <dbReference type="EMBL" id="KJE90490.1"/>
    </source>
</evidence>
<dbReference type="OrthoDB" id="2015098at2759"/>
<dbReference type="GO" id="GO:0016020">
    <property type="term" value="C:membrane"/>
    <property type="evidence" value="ECO:0007669"/>
    <property type="project" value="UniProtKB-SubCell"/>
</dbReference>
<dbReference type="Pfam" id="PF07851">
    <property type="entry name" value="TMEM120A-B"/>
    <property type="match status" value="1"/>
</dbReference>
<dbReference type="AlphaFoldDB" id="A0A0D2WK05"/>
<keyword evidence="8" id="KW-1185">Reference proteome</keyword>
<evidence type="ECO:0000256" key="2">
    <source>
        <dbReference type="ARBA" id="ARBA00009700"/>
    </source>
</evidence>
<evidence type="ECO:0000256" key="4">
    <source>
        <dbReference type="ARBA" id="ARBA00022989"/>
    </source>
</evidence>
<dbReference type="RefSeq" id="XP_004364668.1">
    <property type="nucleotide sequence ID" value="XM_004364611.2"/>
</dbReference>
<dbReference type="EMBL" id="KE346361">
    <property type="protein sequence ID" value="KJE90490.1"/>
    <property type="molecule type" value="Genomic_DNA"/>
</dbReference>
<name>A0A0D2WK05_CAPO3</name>
<dbReference type="Proteomes" id="UP000008743">
    <property type="component" value="Unassembled WGS sequence"/>
</dbReference>
<accession>A0A0D2WK05</accession>
<dbReference type="eggNOG" id="KOG4758">
    <property type="taxonomic scope" value="Eukaryota"/>
</dbReference>
<evidence type="ECO:0000256" key="3">
    <source>
        <dbReference type="ARBA" id="ARBA00022692"/>
    </source>
</evidence>
<comment type="similarity">
    <text evidence="2">Belongs to the TMEM120 family.</text>
</comment>
<keyword evidence="5 6" id="KW-0472">Membrane</keyword>
<feature type="transmembrane region" description="Helical" evidence="6">
    <location>
        <begin position="184"/>
        <end position="202"/>
    </location>
</feature>
<dbReference type="PANTHER" id="PTHR21433">
    <property type="entry name" value="TRANSMEMBRANE PROTEIN INDUCED BY TUMOR NECROSIS FACTOR ALPHA"/>
    <property type="match status" value="1"/>
</dbReference>
<keyword evidence="3 6" id="KW-0812">Transmembrane</keyword>
<keyword evidence="4 6" id="KW-1133">Transmembrane helix</keyword>
<comment type="subcellular location">
    <subcellularLocation>
        <location evidence="1">Membrane</location>
        <topology evidence="1">Multi-pass membrane protein</topology>
    </subcellularLocation>
</comment>
<reference evidence="8" key="1">
    <citation type="submission" date="2011-02" db="EMBL/GenBank/DDBJ databases">
        <title>The Genome Sequence of Capsaspora owczarzaki ATCC 30864.</title>
        <authorList>
            <person name="Russ C."/>
            <person name="Cuomo C."/>
            <person name="Burger G."/>
            <person name="Gray M.W."/>
            <person name="Holland P.W.H."/>
            <person name="King N."/>
            <person name="Lang F.B.F."/>
            <person name="Roger A.J."/>
            <person name="Ruiz-Trillo I."/>
            <person name="Young S.K."/>
            <person name="Zeng Q."/>
            <person name="Gargeya S."/>
            <person name="Alvarado L."/>
            <person name="Berlin A."/>
            <person name="Chapman S.B."/>
            <person name="Chen Z."/>
            <person name="Freedman E."/>
            <person name="Gellesch M."/>
            <person name="Goldberg J."/>
            <person name="Griggs A."/>
            <person name="Gujja S."/>
            <person name="Heilman E."/>
            <person name="Heiman D."/>
            <person name="Howarth C."/>
            <person name="Mehta T."/>
            <person name="Neiman D."/>
            <person name="Pearson M."/>
            <person name="Roberts A."/>
            <person name="Saif S."/>
            <person name="Shea T."/>
            <person name="Shenoy N."/>
            <person name="Sisk P."/>
            <person name="Stolte C."/>
            <person name="Sykes S."/>
            <person name="White J."/>
            <person name="Yandava C."/>
            <person name="Haas B."/>
            <person name="Nusbaum C."/>
            <person name="Birren B."/>
        </authorList>
    </citation>
    <scope>NUCLEOTIDE SEQUENCE</scope>
    <source>
        <strain evidence="8">ATCC 30864</strain>
    </source>
</reference>
<evidence type="ECO:0000256" key="1">
    <source>
        <dbReference type="ARBA" id="ARBA00004141"/>
    </source>
</evidence>
<evidence type="ECO:0000256" key="6">
    <source>
        <dbReference type="SAM" id="Phobius"/>
    </source>
</evidence>
<evidence type="ECO:0000313" key="8">
    <source>
        <dbReference type="Proteomes" id="UP000008743"/>
    </source>
</evidence>
<feature type="transmembrane region" description="Helical" evidence="6">
    <location>
        <begin position="258"/>
        <end position="275"/>
    </location>
</feature>
<dbReference type="InterPro" id="IPR012926">
    <property type="entry name" value="TMEM120A/B"/>
</dbReference>
<protein>
    <submittedName>
        <fullName evidence="7">Transmembrane protein</fullName>
    </submittedName>
</protein>
<proteinExistence type="inferred from homology"/>
<feature type="transmembrane region" description="Helical" evidence="6">
    <location>
        <begin position="214"/>
        <end position="231"/>
    </location>
</feature>